<dbReference type="Proteomes" id="UP000647133">
    <property type="component" value="Unassembled WGS sequence"/>
</dbReference>
<dbReference type="RefSeq" id="WP_192009719.1">
    <property type="nucleotide sequence ID" value="NZ_JACYTQ010000002.1"/>
</dbReference>
<keyword evidence="2" id="KW-1185">Reference proteome</keyword>
<accession>A0ABR9ALU7</accession>
<proteinExistence type="predicted"/>
<gene>
    <name evidence="1" type="ORF">IFO69_08950</name>
</gene>
<name>A0ABR9ALU7_9BACT</name>
<organism evidence="1 2">
    <name type="scientific">Echinicola arenosa</name>
    <dbReference type="NCBI Taxonomy" id="2774144"/>
    <lineage>
        <taxon>Bacteria</taxon>
        <taxon>Pseudomonadati</taxon>
        <taxon>Bacteroidota</taxon>
        <taxon>Cytophagia</taxon>
        <taxon>Cytophagales</taxon>
        <taxon>Cyclobacteriaceae</taxon>
        <taxon>Echinicola</taxon>
    </lineage>
</organism>
<reference evidence="1 2" key="1">
    <citation type="submission" date="2020-09" db="EMBL/GenBank/DDBJ databases">
        <title>Echinicola sp. CAU 1574 isolated from sand of Sido Beach.</title>
        <authorList>
            <person name="Kim W."/>
        </authorList>
    </citation>
    <scope>NUCLEOTIDE SEQUENCE [LARGE SCALE GENOMIC DNA]</scope>
    <source>
        <strain evidence="1 2">CAU 1574</strain>
    </source>
</reference>
<comment type="caution">
    <text evidence="1">The sequence shown here is derived from an EMBL/GenBank/DDBJ whole genome shotgun (WGS) entry which is preliminary data.</text>
</comment>
<protein>
    <submittedName>
        <fullName evidence="1">Uncharacterized protein</fullName>
    </submittedName>
</protein>
<evidence type="ECO:0000313" key="1">
    <source>
        <dbReference type="EMBL" id="MBD8488870.1"/>
    </source>
</evidence>
<evidence type="ECO:0000313" key="2">
    <source>
        <dbReference type="Proteomes" id="UP000647133"/>
    </source>
</evidence>
<dbReference type="EMBL" id="JACYTQ010000002">
    <property type="protein sequence ID" value="MBD8488870.1"/>
    <property type="molecule type" value="Genomic_DNA"/>
</dbReference>
<sequence>MDREEINSEIHKIVDKIPDEIFEGLDDVVNSQKKNKTKLLRFTHRLNKILREDKKIFNKLSK</sequence>